<evidence type="ECO:0000313" key="2">
    <source>
        <dbReference type="EMBL" id="ORV70767.1"/>
    </source>
</evidence>
<protein>
    <submittedName>
        <fullName evidence="2">Uncharacterized protein</fullName>
    </submittedName>
</protein>
<keyword evidence="3" id="KW-1185">Reference proteome</keyword>
<dbReference type="Proteomes" id="UP000193738">
    <property type="component" value="Unassembled WGS sequence"/>
</dbReference>
<dbReference type="AlphaFoldDB" id="A0A1X1VNY4"/>
<evidence type="ECO:0000313" key="3">
    <source>
        <dbReference type="Proteomes" id="UP000193738"/>
    </source>
</evidence>
<organism evidence="2 3">
    <name type="scientific">Mycobacterium gastri</name>
    <dbReference type="NCBI Taxonomy" id="1777"/>
    <lineage>
        <taxon>Bacteria</taxon>
        <taxon>Bacillati</taxon>
        <taxon>Actinomycetota</taxon>
        <taxon>Actinomycetes</taxon>
        <taxon>Mycobacteriales</taxon>
        <taxon>Mycobacteriaceae</taxon>
        <taxon>Mycobacterium</taxon>
    </lineage>
</organism>
<sequence>MTLRKPFTLISDETRTPSSIVDGTASRHPANIVIHSSNRCRSEAIFQADSGSTLDGPNAVAAEPVPPAVGPTPCG</sequence>
<gene>
    <name evidence="2" type="ORF">AWC07_05130</name>
</gene>
<dbReference type="EMBL" id="LQOX01000092">
    <property type="protein sequence ID" value="ORV70767.1"/>
    <property type="molecule type" value="Genomic_DNA"/>
</dbReference>
<name>A0A1X1VNY4_MYCGS</name>
<evidence type="ECO:0000256" key="1">
    <source>
        <dbReference type="SAM" id="MobiDB-lite"/>
    </source>
</evidence>
<feature type="region of interest" description="Disordered" evidence="1">
    <location>
        <begin position="49"/>
        <end position="75"/>
    </location>
</feature>
<reference evidence="2 3" key="1">
    <citation type="submission" date="2016-01" db="EMBL/GenBank/DDBJ databases">
        <title>The new phylogeny of the genus Mycobacterium.</title>
        <authorList>
            <person name="Tarcisio F."/>
            <person name="Conor M."/>
            <person name="Antonella G."/>
            <person name="Elisabetta G."/>
            <person name="Giulia F.S."/>
            <person name="Sara T."/>
            <person name="Anna F."/>
            <person name="Clotilde B."/>
            <person name="Roberto B."/>
            <person name="Veronica D.S."/>
            <person name="Fabio R."/>
            <person name="Monica P."/>
            <person name="Olivier J."/>
            <person name="Enrico T."/>
            <person name="Nicola S."/>
        </authorList>
    </citation>
    <scope>NUCLEOTIDE SEQUENCE [LARGE SCALE GENOMIC DNA]</scope>
    <source>
        <strain evidence="2 3">DSM 43505</strain>
    </source>
</reference>
<feature type="compositionally biased region" description="Pro residues" evidence="1">
    <location>
        <begin position="64"/>
        <end position="75"/>
    </location>
</feature>
<dbReference type="STRING" id="1777.AWC07_05130"/>
<accession>A0A1X1VNY4</accession>
<comment type="caution">
    <text evidence="2">The sequence shown here is derived from an EMBL/GenBank/DDBJ whole genome shotgun (WGS) entry which is preliminary data.</text>
</comment>
<proteinExistence type="predicted"/>